<dbReference type="AlphaFoldDB" id="A0A645IK41"/>
<protein>
    <submittedName>
        <fullName evidence="1">Uncharacterized protein</fullName>
    </submittedName>
</protein>
<evidence type="ECO:0000313" key="1">
    <source>
        <dbReference type="EMBL" id="MPN51655.1"/>
    </source>
</evidence>
<dbReference type="EMBL" id="VSSQ01116989">
    <property type="protein sequence ID" value="MPN51655.1"/>
    <property type="molecule type" value="Genomic_DNA"/>
</dbReference>
<reference evidence="1" key="1">
    <citation type="submission" date="2019-08" db="EMBL/GenBank/DDBJ databases">
        <authorList>
            <person name="Kucharzyk K."/>
            <person name="Murdoch R.W."/>
            <person name="Higgins S."/>
            <person name="Loffler F."/>
        </authorList>
    </citation>
    <scope>NUCLEOTIDE SEQUENCE</scope>
</reference>
<organism evidence="1">
    <name type="scientific">bioreactor metagenome</name>
    <dbReference type="NCBI Taxonomy" id="1076179"/>
    <lineage>
        <taxon>unclassified sequences</taxon>
        <taxon>metagenomes</taxon>
        <taxon>ecological metagenomes</taxon>
    </lineage>
</organism>
<proteinExistence type="predicted"/>
<name>A0A645IK41_9ZZZZ</name>
<gene>
    <name evidence="1" type="ORF">SDC9_199304</name>
</gene>
<accession>A0A645IK41</accession>
<sequence>MNVPVFEKRQWISVCLNLSMPERKKMQKIMEYINFKKIQGEYYVKEL</sequence>
<comment type="caution">
    <text evidence="1">The sequence shown here is derived from an EMBL/GenBank/DDBJ whole genome shotgun (WGS) entry which is preliminary data.</text>
</comment>